<sequence>LPPGRKSWVSLVPAVVHCVPGLIPRREISGSI</sequence>
<dbReference type="EMBL" id="JYDP01007923">
    <property type="protein sequence ID" value="KRY64282.1"/>
    <property type="molecule type" value="Genomic_DNA"/>
</dbReference>
<name>A0A0V1DRX0_9BILA</name>
<evidence type="ECO:0000313" key="1">
    <source>
        <dbReference type="EMBL" id="KRY64282.1"/>
    </source>
</evidence>
<organism evidence="1 2">
    <name type="scientific">Trichinella zimbabwensis</name>
    <dbReference type="NCBI Taxonomy" id="268475"/>
    <lineage>
        <taxon>Eukaryota</taxon>
        <taxon>Metazoa</taxon>
        <taxon>Ecdysozoa</taxon>
        <taxon>Nematoda</taxon>
        <taxon>Enoplea</taxon>
        <taxon>Dorylaimia</taxon>
        <taxon>Trichinellida</taxon>
        <taxon>Trichinellidae</taxon>
        <taxon>Trichinella</taxon>
    </lineage>
</organism>
<feature type="non-terminal residue" evidence="1">
    <location>
        <position position="1"/>
    </location>
</feature>
<dbReference type="Proteomes" id="UP000055024">
    <property type="component" value="Unassembled WGS sequence"/>
</dbReference>
<feature type="non-terminal residue" evidence="1">
    <location>
        <position position="32"/>
    </location>
</feature>
<protein>
    <submittedName>
        <fullName evidence="1">Uncharacterized protein</fullName>
    </submittedName>
</protein>
<gene>
    <name evidence="1" type="ORF">T11_12978</name>
</gene>
<proteinExistence type="predicted"/>
<reference evidence="1 2" key="1">
    <citation type="submission" date="2015-01" db="EMBL/GenBank/DDBJ databases">
        <title>Evolution of Trichinella species and genotypes.</title>
        <authorList>
            <person name="Korhonen P.K."/>
            <person name="Edoardo P."/>
            <person name="Giuseppe L.R."/>
            <person name="Gasser R.B."/>
        </authorList>
    </citation>
    <scope>NUCLEOTIDE SEQUENCE [LARGE SCALE GENOMIC DNA]</scope>
    <source>
        <strain evidence="1">ISS1029</strain>
    </source>
</reference>
<comment type="caution">
    <text evidence="1">The sequence shown here is derived from an EMBL/GenBank/DDBJ whole genome shotgun (WGS) entry which is preliminary data.</text>
</comment>
<accession>A0A0V1DRX0</accession>
<dbReference type="AlphaFoldDB" id="A0A0V1DRX0"/>
<keyword evidence="2" id="KW-1185">Reference proteome</keyword>
<evidence type="ECO:0000313" key="2">
    <source>
        <dbReference type="Proteomes" id="UP000055024"/>
    </source>
</evidence>